<dbReference type="STRING" id="1802620.A3D91_02620"/>
<keyword evidence="1" id="KW-0812">Transmembrane</keyword>
<sequence length="325" mass="36615">MQINLDNIEILSLILCIGVITATIIRRRTGINPGGIITSPFMVISFIFSPLWGITLLVLGYIVYKIYNRFFTQVYFGRYPMYITGILSIVLVYATALIYTKLNLVSQMNLNHLYGLIVPAIIAMAIRKQGPEKTYKYTVLSTLISGIIFSAVYLAITAIFKYDFYEIEGLREGLQDFSLNNSFILILVSILVSFVIYYFTKIKSGGYIVLPYLAVLAFYPKNLLIFALSLLFLIWIVKLLKHYTLVVGITRYTLVLCVAIVLVGTIETYLLRNGFTISPFMGANIFPALALAAIANDFAVQKTRKTIPYLALNLAVVGIVYFFLR</sequence>
<gene>
    <name evidence="2" type="ORF">A3D91_02620</name>
</gene>
<comment type="caution">
    <text evidence="2">The sequence shown here is derived from an EMBL/GenBank/DDBJ whole genome shotgun (WGS) entry which is preliminary data.</text>
</comment>
<evidence type="ECO:0000313" key="3">
    <source>
        <dbReference type="Proteomes" id="UP000178127"/>
    </source>
</evidence>
<name>A0A1F4V9E8_UNCKA</name>
<accession>A0A1F4V9E8</accession>
<dbReference type="Proteomes" id="UP000178127">
    <property type="component" value="Unassembled WGS sequence"/>
</dbReference>
<evidence type="ECO:0000256" key="1">
    <source>
        <dbReference type="SAM" id="Phobius"/>
    </source>
</evidence>
<feature type="transmembrane region" description="Helical" evidence="1">
    <location>
        <begin position="111"/>
        <end position="127"/>
    </location>
</feature>
<feature type="transmembrane region" description="Helical" evidence="1">
    <location>
        <begin position="37"/>
        <end position="67"/>
    </location>
</feature>
<dbReference type="InterPro" id="IPR008338">
    <property type="entry name" value="Capsule_biosynth_CapC"/>
</dbReference>
<feature type="transmembrane region" description="Helical" evidence="1">
    <location>
        <begin position="243"/>
        <end position="263"/>
    </location>
</feature>
<feature type="transmembrane region" description="Helical" evidence="1">
    <location>
        <begin position="79"/>
        <end position="99"/>
    </location>
</feature>
<feature type="transmembrane region" description="Helical" evidence="1">
    <location>
        <begin position="212"/>
        <end position="237"/>
    </location>
</feature>
<dbReference type="GO" id="GO:0016020">
    <property type="term" value="C:membrane"/>
    <property type="evidence" value="ECO:0007669"/>
    <property type="project" value="InterPro"/>
</dbReference>
<feature type="transmembrane region" description="Helical" evidence="1">
    <location>
        <begin position="7"/>
        <end position="25"/>
    </location>
</feature>
<keyword evidence="1" id="KW-0472">Membrane</keyword>
<feature type="transmembrane region" description="Helical" evidence="1">
    <location>
        <begin position="307"/>
        <end position="324"/>
    </location>
</feature>
<dbReference type="GO" id="GO:0045227">
    <property type="term" value="P:capsule polysaccharide biosynthetic process"/>
    <property type="evidence" value="ECO:0007669"/>
    <property type="project" value="InterPro"/>
</dbReference>
<proteinExistence type="predicted"/>
<feature type="transmembrane region" description="Helical" evidence="1">
    <location>
        <begin position="139"/>
        <end position="162"/>
    </location>
</feature>
<protein>
    <submittedName>
        <fullName evidence="2">Uncharacterized protein</fullName>
    </submittedName>
</protein>
<feature type="transmembrane region" description="Helical" evidence="1">
    <location>
        <begin position="275"/>
        <end position="295"/>
    </location>
</feature>
<keyword evidence="1" id="KW-1133">Transmembrane helix</keyword>
<feature type="transmembrane region" description="Helical" evidence="1">
    <location>
        <begin position="182"/>
        <end position="200"/>
    </location>
</feature>
<evidence type="ECO:0000313" key="2">
    <source>
        <dbReference type="EMBL" id="OGC53283.1"/>
    </source>
</evidence>
<reference evidence="2 3" key="1">
    <citation type="journal article" date="2016" name="Nat. Commun.">
        <title>Thousands of microbial genomes shed light on interconnected biogeochemical processes in an aquifer system.</title>
        <authorList>
            <person name="Anantharaman K."/>
            <person name="Brown C.T."/>
            <person name="Hug L.A."/>
            <person name="Sharon I."/>
            <person name="Castelle C.J."/>
            <person name="Probst A.J."/>
            <person name="Thomas B.C."/>
            <person name="Singh A."/>
            <person name="Wilkins M.J."/>
            <person name="Karaoz U."/>
            <person name="Brodie E.L."/>
            <person name="Williams K.H."/>
            <person name="Hubbard S.S."/>
            <person name="Banfield J.F."/>
        </authorList>
    </citation>
    <scope>NUCLEOTIDE SEQUENCE [LARGE SCALE GENOMIC DNA]</scope>
</reference>
<dbReference type="Pfam" id="PF14102">
    <property type="entry name" value="Caps_synth_CapC"/>
    <property type="match status" value="2"/>
</dbReference>
<organism evidence="2 3">
    <name type="scientific">candidate division WWE3 bacterium RIFCSPHIGHO2_02_FULL_38_14</name>
    <dbReference type="NCBI Taxonomy" id="1802620"/>
    <lineage>
        <taxon>Bacteria</taxon>
        <taxon>Katanobacteria</taxon>
    </lineage>
</organism>
<dbReference type="EMBL" id="MEVD01000015">
    <property type="protein sequence ID" value="OGC53283.1"/>
    <property type="molecule type" value="Genomic_DNA"/>
</dbReference>
<dbReference type="AlphaFoldDB" id="A0A1F4V9E8"/>